<dbReference type="InterPro" id="IPR002104">
    <property type="entry name" value="Integrase_catalytic"/>
</dbReference>
<dbReference type="GO" id="GO:0006310">
    <property type="term" value="P:DNA recombination"/>
    <property type="evidence" value="ECO:0007669"/>
    <property type="project" value="UniProtKB-KW"/>
</dbReference>
<dbReference type="InterPro" id="IPR050090">
    <property type="entry name" value="Tyrosine_recombinase_XerCD"/>
</dbReference>
<name>A0A9X8RGX8_CLODI</name>
<dbReference type="Proteomes" id="UP000878956">
    <property type="component" value="Unassembled WGS sequence"/>
</dbReference>
<dbReference type="GO" id="GO:0008907">
    <property type="term" value="F:integrase activity"/>
    <property type="evidence" value="ECO:0007669"/>
    <property type="project" value="InterPro"/>
</dbReference>
<dbReference type="Gene3D" id="1.10.150.130">
    <property type="match status" value="1"/>
</dbReference>
<evidence type="ECO:0000256" key="1">
    <source>
        <dbReference type="ARBA" id="ARBA00008857"/>
    </source>
</evidence>
<dbReference type="AlphaFoldDB" id="A0A9X8RGX8"/>
<protein>
    <submittedName>
        <fullName evidence="7 8">Integrase</fullName>
    </submittedName>
</protein>
<feature type="domain" description="Core-binding (CB)" evidence="6">
    <location>
        <begin position="83"/>
        <end position="164"/>
    </location>
</feature>
<evidence type="ECO:0000256" key="2">
    <source>
        <dbReference type="ARBA" id="ARBA00023125"/>
    </source>
</evidence>
<evidence type="ECO:0000259" key="5">
    <source>
        <dbReference type="PROSITE" id="PS51898"/>
    </source>
</evidence>
<dbReference type="PROSITE" id="PS51900">
    <property type="entry name" value="CB"/>
    <property type="match status" value="1"/>
</dbReference>
<dbReference type="PANTHER" id="PTHR30349">
    <property type="entry name" value="PHAGE INTEGRASE-RELATED"/>
    <property type="match status" value="1"/>
</dbReference>
<reference evidence="8 9" key="1">
    <citation type="submission" date="2017-02" db="EMBL/GenBank/DDBJ databases">
        <authorList>
            <consortium name="Pathogen Informatics"/>
        </authorList>
    </citation>
    <scope>NUCLEOTIDE SEQUENCE [LARGE SCALE GENOMIC DNA]</scope>
    <source>
        <strain evidence="8 9">VRECD0157</strain>
    </source>
</reference>
<proteinExistence type="inferred from homology"/>
<dbReference type="PANTHER" id="PTHR30349:SF41">
    <property type="entry name" value="INTEGRASE_RECOMBINASE PROTEIN MJ0367-RELATED"/>
    <property type="match status" value="1"/>
</dbReference>
<dbReference type="InterPro" id="IPR013762">
    <property type="entry name" value="Integrase-like_cat_sf"/>
</dbReference>
<dbReference type="Pfam" id="PF02920">
    <property type="entry name" value="Integrase_DNA"/>
    <property type="match status" value="1"/>
</dbReference>
<evidence type="ECO:0000313" key="7">
    <source>
        <dbReference type="EMBL" id="HBH1541842.1"/>
    </source>
</evidence>
<keyword evidence="2 4" id="KW-0238">DNA-binding</keyword>
<feature type="domain" description="Tyr recombinase" evidence="5">
    <location>
        <begin position="187"/>
        <end position="392"/>
    </location>
</feature>
<evidence type="ECO:0000259" key="6">
    <source>
        <dbReference type="PROSITE" id="PS51900"/>
    </source>
</evidence>
<comment type="similarity">
    <text evidence="1">Belongs to the 'phage' integrase family.</text>
</comment>
<reference evidence="7" key="2">
    <citation type="journal article" date="2018" name="Genome Biol.">
        <title>SKESA: strategic k-mer extension for scrupulous assemblies.</title>
        <authorList>
            <person name="Souvorov A."/>
            <person name="Agarwala R."/>
            <person name="Lipman D.J."/>
        </authorList>
    </citation>
    <scope>NUCLEOTIDE SEQUENCE</scope>
    <source>
        <strain evidence="7">HN1000</strain>
    </source>
</reference>
<accession>A0A9X8RGX8</accession>
<sequence length="396" mass="45891">MSKMKRQDSKGRNLRLGESQRKDGRYVYKYTDIFGKPQFVYAWKLVPTDKTPTGKRDDKSLREKEKQIKKDLDDGIDTIGGKMTVCQLYAKKNNQKKNIKRNTEIGRQYLMNALENDPLGMRAIDTVKQSDAKEWAIRMNDKGYSYKTIDNYKRSLKASFYMAIQDDCIRKNPFHFKLSDVLEDDTEPKVILTPEQEEKLLSFMETDNVYSKYRDEVILLLETGLRISELCGLTTHIDMLNRVINIDHQLLRDTEVGYYISTPKTKNGKRELPLTERAYQALERILKNRGKAQPLVVDGYSNFLFLNREGLPKVAGNYESMVRGLIKKYNKTHEDKLPNITPHSFRHTYCTNMANKGMNPNTLQYIMGHANITMTLGYYAHGTFQSAKAELERLAS</sequence>
<evidence type="ECO:0000256" key="4">
    <source>
        <dbReference type="PROSITE-ProRule" id="PRU01248"/>
    </source>
</evidence>
<dbReference type="InterPro" id="IPR011010">
    <property type="entry name" value="DNA_brk_join_enz"/>
</dbReference>
<dbReference type="InterPro" id="IPR010998">
    <property type="entry name" value="Integrase_recombinase_N"/>
</dbReference>
<dbReference type="PROSITE" id="PS51898">
    <property type="entry name" value="TYR_RECOMBINASE"/>
    <property type="match status" value="1"/>
</dbReference>
<dbReference type="InterPro" id="IPR016177">
    <property type="entry name" value="DNA-bd_dom_sf"/>
</dbReference>
<dbReference type="GO" id="GO:0003677">
    <property type="term" value="F:DNA binding"/>
    <property type="evidence" value="ECO:0007669"/>
    <property type="project" value="UniProtKB-UniRule"/>
</dbReference>
<dbReference type="InterPro" id="IPR004191">
    <property type="entry name" value="Integrase_Tn916-type_DNA-bd_N"/>
</dbReference>
<keyword evidence="3" id="KW-0233">DNA recombination</keyword>
<gene>
    <name evidence="8" type="primary">Int-Tn_4</name>
    <name evidence="7" type="ORF">KRM00_001318</name>
    <name evidence="8" type="ORF">SAMEA3375112_00886</name>
</gene>
<evidence type="ECO:0000256" key="3">
    <source>
        <dbReference type="ARBA" id="ARBA00023172"/>
    </source>
</evidence>
<dbReference type="InterPro" id="IPR044068">
    <property type="entry name" value="CB"/>
</dbReference>
<evidence type="ECO:0000313" key="8">
    <source>
        <dbReference type="EMBL" id="SJR96918.1"/>
    </source>
</evidence>
<dbReference type="SUPFAM" id="SSF54171">
    <property type="entry name" value="DNA-binding domain"/>
    <property type="match status" value="1"/>
</dbReference>
<dbReference type="EMBL" id="DAEPXK010000010">
    <property type="protein sequence ID" value="HBH1541842.1"/>
    <property type="molecule type" value="Genomic_DNA"/>
</dbReference>
<dbReference type="Gene3D" id="1.10.443.10">
    <property type="entry name" value="Intergrase catalytic core"/>
    <property type="match status" value="1"/>
</dbReference>
<dbReference type="Proteomes" id="UP000189137">
    <property type="component" value="Unassembled WGS sequence"/>
</dbReference>
<dbReference type="Pfam" id="PF00589">
    <property type="entry name" value="Phage_integrase"/>
    <property type="match status" value="1"/>
</dbReference>
<organism evidence="8 9">
    <name type="scientific">Clostridioides difficile</name>
    <name type="common">Peptoclostridium difficile</name>
    <dbReference type="NCBI Taxonomy" id="1496"/>
    <lineage>
        <taxon>Bacteria</taxon>
        <taxon>Bacillati</taxon>
        <taxon>Bacillota</taxon>
        <taxon>Clostridia</taxon>
        <taxon>Peptostreptococcales</taxon>
        <taxon>Peptostreptococcaceae</taxon>
        <taxon>Clostridioides</taxon>
    </lineage>
</organism>
<dbReference type="SUPFAM" id="SSF56349">
    <property type="entry name" value="DNA breaking-rejoining enzymes"/>
    <property type="match status" value="1"/>
</dbReference>
<dbReference type="EMBL" id="FUPS01000002">
    <property type="protein sequence ID" value="SJR96918.1"/>
    <property type="molecule type" value="Genomic_DNA"/>
</dbReference>
<dbReference type="CDD" id="cd01189">
    <property type="entry name" value="INT_ICEBs1_C_like"/>
    <property type="match status" value="1"/>
</dbReference>
<dbReference type="Gene3D" id="3.30.160.60">
    <property type="entry name" value="Classic Zinc Finger"/>
    <property type="match status" value="1"/>
</dbReference>
<reference evidence="7" key="3">
    <citation type="submission" date="2021-06" db="EMBL/GenBank/DDBJ databases">
        <authorList>
            <consortium name="NCBI Pathogen Detection Project"/>
        </authorList>
    </citation>
    <scope>NUCLEOTIDE SEQUENCE</scope>
    <source>
        <strain evidence="7">HN1000</strain>
    </source>
</reference>
<comment type="caution">
    <text evidence="8">The sequence shown here is derived from an EMBL/GenBank/DDBJ whole genome shotgun (WGS) entry which is preliminary data.</text>
</comment>
<evidence type="ECO:0000313" key="9">
    <source>
        <dbReference type="Proteomes" id="UP000189137"/>
    </source>
</evidence>
<dbReference type="RefSeq" id="WP_021364540.1">
    <property type="nucleotide sequence ID" value="NZ_AP031492.1"/>
</dbReference>